<comment type="caution">
    <text evidence="3">The sequence shown here is derived from an EMBL/GenBank/DDBJ whole genome shotgun (WGS) entry which is preliminary data.</text>
</comment>
<accession>A0ABS6XXZ2</accession>
<protein>
    <submittedName>
        <fullName evidence="3">Alpha-glucosidase</fullName>
    </submittedName>
</protein>
<dbReference type="Proteomes" id="UP000812031">
    <property type="component" value="Unassembled WGS sequence"/>
</dbReference>
<gene>
    <name evidence="3" type="ORF">KZH69_13665</name>
</gene>
<dbReference type="Pfam" id="PF00128">
    <property type="entry name" value="Alpha-amylase"/>
    <property type="match status" value="1"/>
</dbReference>
<name>A0ABS6XXZ2_9FLAO</name>
<dbReference type="EMBL" id="JAHWYN010000012">
    <property type="protein sequence ID" value="MBW4361536.1"/>
    <property type="molecule type" value="Genomic_DNA"/>
</dbReference>
<keyword evidence="1" id="KW-0732">Signal</keyword>
<organism evidence="3 4">
    <name type="scientific">Flavobacterium taihuense</name>
    <dbReference type="NCBI Taxonomy" id="2857508"/>
    <lineage>
        <taxon>Bacteria</taxon>
        <taxon>Pseudomonadati</taxon>
        <taxon>Bacteroidota</taxon>
        <taxon>Flavobacteriia</taxon>
        <taxon>Flavobacteriales</taxon>
        <taxon>Flavobacteriaceae</taxon>
        <taxon>Flavobacterium</taxon>
    </lineage>
</organism>
<dbReference type="CDD" id="cd11333">
    <property type="entry name" value="AmyAc_SI_OligoGlu_DGase"/>
    <property type="match status" value="1"/>
</dbReference>
<dbReference type="SMART" id="SM00642">
    <property type="entry name" value="Aamy"/>
    <property type="match status" value="1"/>
</dbReference>
<evidence type="ECO:0000259" key="2">
    <source>
        <dbReference type="SMART" id="SM00642"/>
    </source>
</evidence>
<feature type="signal peptide" evidence="1">
    <location>
        <begin position="1"/>
        <end position="23"/>
    </location>
</feature>
<dbReference type="RefSeq" id="WP_219318036.1">
    <property type="nucleotide sequence ID" value="NZ_JAHWYN010000012.1"/>
</dbReference>
<dbReference type="PANTHER" id="PTHR10357:SF179">
    <property type="entry name" value="NEUTRAL AND BASIC AMINO ACID TRANSPORT PROTEIN RBAT"/>
    <property type="match status" value="1"/>
</dbReference>
<dbReference type="InterPro" id="IPR006047">
    <property type="entry name" value="GH13_cat_dom"/>
</dbReference>
<sequence length="540" mass="62697">MQSKLIIIVLLSFFISDSASLKAQNTEKKWWKESVFYQIYMPSYADSNGDGYGDFRGMTAKLDYLQSLGIKGIWLTPFLTSPKVDNGYDIANYYEVDPTYGNKADFDVFLKEAHKRGIKVIMDMVLNHTSTDCKWFQESRKSKDNPYRDYYIWKDQPNNWESFFGGTAWEKEAETDQYYYHKFDVRMADLNWSNPKVVAEVQKVLRFWLDTGIDGFRLDVINFLNTDGITNDNPFKDGQQQHLNDIDQAGVKNAMRIIKSTVNEYDNRFIVGEIGSDKIEVLKQYQSQELLDVVFNFNFGSIKTFSSQRIFEELQSMEKNMSNYPTLFFGSHDMPRMIDRLADGNPDRALALATLMLTAKGVPFVYYGEEIGMHNIIANNLEEMVDIQGKTHYELALAKGKNPVEALLEGNEHNRDKSRSPMQWNDNPFAGFSNQKAWIKINSDYQKNNVEELLNNENSILNRYKKLIALRNNEKVLQYGNYNRLEYKDNQILYTRSFEGDTITVEINFGSEKKINLPKMSKILMGSINLKTNDFIIYKN</sequence>
<dbReference type="PANTHER" id="PTHR10357">
    <property type="entry name" value="ALPHA-AMYLASE FAMILY MEMBER"/>
    <property type="match status" value="1"/>
</dbReference>
<keyword evidence="4" id="KW-1185">Reference proteome</keyword>
<evidence type="ECO:0000313" key="3">
    <source>
        <dbReference type="EMBL" id="MBW4361536.1"/>
    </source>
</evidence>
<proteinExistence type="predicted"/>
<feature type="chain" id="PRO_5047488193" evidence="1">
    <location>
        <begin position="24"/>
        <end position="540"/>
    </location>
</feature>
<evidence type="ECO:0000256" key="1">
    <source>
        <dbReference type="SAM" id="SignalP"/>
    </source>
</evidence>
<feature type="domain" description="Glycosyl hydrolase family 13 catalytic" evidence="2">
    <location>
        <begin position="38"/>
        <end position="419"/>
    </location>
</feature>
<reference evidence="3 4" key="1">
    <citation type="submission" date="2021-07" db="EMBL/GenBank/DDBJ databases">
        <title>Flavobacterium sp. nov. isolated from sediment on the Taihu Lake.</title>
        <authorList>
            <person name="Qu J.-H."/>
        </authorList>
    </citation>
    <scope>NUCLEOTIDE SEQUENCE [LARGE SCALE GENOMIC DNA]</scope>
    <source>
        <strain evidence="3 4">NAS39</strain>
    </source>
</reference>
<evidence type="ECO:0000313" key="4">
    <source>
        <dbReference type="Proteomes" id="UP000812031"/>
    </source>
</evidence>